<organism evidence="9 10">
    <name type="scientific">Candidatus Abyssobacteria bacterium SURF_17</name>
    <dbReference type="NCBI Taxonomy" id="2093361"/>
    <lineage>
        <taxon>Bacteria</taxon>
        <taxon>Pseudomonadati</taxon>
        <taxon>Candidatus Hydrogenedentota</taxon>
        <taxon>Candidatus Abyssobacteria</taxon>
    </lineage>
</organism>
<keyword evidence="4 5" id="KW-0648">Protein biosynthesis</keyword>
<dbReference type="PANTHER" id="PTHR11741">
    <property type="entry name" value="ELONGATION FACTOR TS"/>
    <property type="match status" value="1"/>
</dbReference>
<dbReference type="SUPFAM" id="SSF54713">
    <property type="entry name" value="Elongation factor Ts (EF-Ts), dimerisation domain"/>
    <property type="match status" value="1"/>
</dbReference>
<evidence type="ECO:0000256" key="6">
    <source>
        <dbReference type="RuleBase" id="RU000642"/>
    </source>
</evidence>
<dbReference type="PROSITE" id="PS01127">
    <property type="entry name" value="EF_TS_2"/>
    <property type="match status" value="1"/>
</dbReference>
<feature type="region of interest" description="Involved in Mg(2+) ion dislocation from EF-Tu" evidence="5">
    <location>
        <begin position="81"/>
        <end position="84"/>
    </location>
</feature>
<dbReference type="Gene3D" id="1.10.8.10">
    <property type="entry name" value="DNA helicase RuvA subunit, C-terminal domain"/>
    <property type="match status" value="1"/>
</dbReference>
<dbReference type="InterPro" id="IPR014039">
    <property type="entry name" value="Transl_elong_EFTs/EF1B_dimer"/>
</dbReference>
<dbReference type="CDD" id="cd14275">
    <property type="entry name" value="UBA_EF-Ts"/>
    <property type="match status" value="1"/>
</dbReference>
<dbReference type="GO" id="GO:0005737">
    <property type="term" value="C:cytoplasm"/>
    <property type="evidence" value="ECO:0007669"/>
    <property type="project" value="UniProtKB-SubCell"/>
</dbReference>
<dbReference type="AlphaFoldDB" id="A0A419EX34"/>
<dbReference type="InterPro" id="IPR009060">
    <property type="entry name" value="UBA-like_sf"/>
</dbReference>
<dbReference type="PANTHER" id="PTHR11741:SF0">
    <property type="entry name" value="ELONGATION FACTOR TS, MITOCHONDRIAL"/>
    <property type="match status" value="1"/>
</dbReference>
<dbReference type="EMBL" id="QZKI01000085">
    <property type="protein sequence ID" value="RJP69201.1"/>
    <property type="molecule type" value="Genomic_DNA"/>
</dbReference>
<dbReference type="Gene3D" id="3.30.479.20">
    <property type="entry name" value="Elongation factor Ts, dimerisation domain"/>
    <property type="match status" value="1"/>
</dbReference>
<dbReference type="NCBIfam" id="TIGR00116">
    <property type="entry name" value="tsf"/>
    <property type="match status" value="1"/>
</dbReference>
<dbReference type="InterPro" id="IPR018101">
    <property type="entry name" value="Transl_elong_Ts_CS"/>
</dbReference>
<evidence type="ECO:0000256" key="5">
    <source>
        <dbReference type="HAMAP-Rule" id="MF_00050"/>
    </source>
</evidence>
<dbReference type="GO" id="GO:0003746">
    <property type="term" value="F:translation elongation factor activity"/>
    <property type="evidence" value="ECO:0007669"/>
    <property type="project" value="UniProtKB-UniRule"/>
</dbReference>
<comment type="caution">
    <text evidence="9">The sequence shown here is derived from an EMBL/GenBank/DDBJ whole genome shotgun (WGS) entry which is preliminary data.</text>
</comment>
<dbReference type="InterPro" id="IPR001816">
    <property type="entry name" value="Transl_elong_EFTs/EF1B"/>
</dbReference>
<dbReference type="Pfam" id="PF00889">
    <property type="entry name" value="EF_TS"/>
    <property type="match status" value="1"/>
</dbReference>
<evidence type="ECO:0000259" key="8">
    <source>
        <dbReference type="Pfam" id="PF00889"/>
    </source>
</evidence>
<keyword evidence="3 5" id="KW-0251">Elongation factor</keyword>
<gene>
    <name evidence="5 9" type="primary">tsf</name>
    <name evidence="9" type="ORF">C4532_11320</name>
</gene>
<accession>A0A419EX34</accession>
<evidence type="ECO:0000256" key="3">
    <source>
        <dbReference type="ARBA" id="ARBA00022768"/>
    </source>
</evidence>
<name>A0A419EX34_9BACT</name>
<proteinExistence type="inferred from homology"/>
<dbReference type="HAMAP" id="MF_00050">
    <property type="entry name" value="EF_Ts"/>
    <property type="match status" value="1"/>
</dbReference>
<evidence type="ECO:0000313" key="9">
    <source>
        <dbReference type="EMBL" id="RJP69201.1"/>
    </source>
</evidence>
<dbReference type="Proteomes" id="UP000285961">
    <property type="component" value="Unassembled WGS sequence"/>
</dbReference>
<dbReference type="PROSITE" id="PS01126">
    <property type="entry name" value="EF_TS_1"/>
    <property type="match status" value="1"/>
</dbReference>
<evidence type="ECO:0000313" key="10">
    <source>
        <dbReference type="Proteomes" id="UP000285961"/>
    </source>
</evidence>
<protein>
    <recommendedName>
        <fullName evidence="2 5">Elongation factor Ts</fullName>
        <shortName evidence="5">EF-Ts</shortName>
    </recommendedName>
</protein>
<evidence type="ECO:0000256" key="7">
    <source>
        <dbReference type="RuleBase" id="RU000643"/>
    </source>
</evidence>
<dbReference type="InterPro" id="IPR036402">
    <property type="entry name" value="EF-Ts_dimer_sf"/>
</dbReference>
<evidence type="ECO:0000256" key="1">
    <source>
        <dbReference type="ARBA" id="ARBA00005532"/>
    </source>
</evidence>
<comment type="similarity">
    <text evidence="1 5 6">Belongs to the EF-Ts family.</text>
</comment>
<sequence length="199" mass="22175">MTITAQMVKELRQKTGAGMMDCKKALEEKSGNMEAAIQYLREKGVAEVAKRAGRAATEGLIGSYVHTGGKIGVLVEVNCETDFVARTEDFKELVKNLAMQVCSENPVCVRREEVPPGLLEREQQIYATQASQSGKPEKVIERIVAGKLESFYARACLLEQEFIRDRNITVQDYVNSKAAKLGENIVVRRFVRFQLGDEA</sequence>
<keyword evidence="5" id="KW-0963">Cytoplasm</keyword>
<dbReference type="SUPFAM" id="SSF46934">
    <property type="entry name" value="UBA-like"/>
    <property type="match status" value="1"/>
</dbReference>
<dbReference type="Gene3D" id="1.10.286.20">
    <property type="match status" value="1"/>
</dbReference>
<dbReference type="FunFam" id="1.10.8.10:FF:000001">
    <property type="entry name" value="Elongation factor Ts"/>
    <property type="match status" value="1"/>
</dbReference>
<reference evidence="9 10" key="1">
    <citation type="journal article" date="2017" name="ISME J.">
        <title>Energy and carbon metabolisms in a deep terrestrial subsurface fluid microbial community.</title>
        <authorList>
            <person name="Momper L."/>
            <person name="Jungbluth S.P."/>
            <person name="Lee M.D."/>
            <person name="Amend J.P."/>
        </authorList>
    </citation>
    <scope>NUCLEOTIDE SEQUENCE [LARGE SCALE GENOMIC DNA]</scope>
    <source>
        <strain evidence="9">SURF_17</strain>
    </source>
</reference>
<comment type="function">
    <text evidence="5 6">Associates with the EF-Tu.GDP complex and induces the exchange of GDP to GTP. It remains bound to the aminoacyl-tRNA.EF-Tu.GTP complex up to the GTP hydrolysis stage on the ribosome.</text>
</comment>
<feature type="domain" description="Translation elongation factor EFTs/EF1B dimerisation" evidence="8">
    <location>
        <begin position="32"/>
        <end position="196"/>
    </location>
</feature>
<evidence type="ECO:0000256" key="4">
    <source>
        <dbReference type="ARBA" id="ARBA00022917"/>
    </source>
</evidence>
<comment type="subcellular location">
    <subcellularLocation>
        <location evidence="5 7">Cytoplasm</location>
    </subcellularLocation>
</comment>
<evidence type="ECO:0000256" key="2">
    <source>
        <dbReference type="ARBA" id="ARBA00016956"/>
    </source>
</evidence>